<feature type="transmembrane region" description="Helical" evidence="7">
    <location>
        <begin position="6"/>
        <end position="28"/>
    </location>
</feature>
<dbReference type="Pfam" id="PF01810">
    <property type="entry name" value="LysE"/>
    <property type="match status" value="1"/>
</dbReference>
<dbReference type="GO" id="GO:0042970">
    <property type="term" value="F:homoserine transmembrane transporter activity"/>
    <property type="evidence" value="ECO:0007669"/>
    <property type="project" value="TreeGrafter"/>
</dbReference>
<name>A0A2Z2NWL2_9GAMM</name>
<keyword evidence="6 7" id="KW-0472">Membrane</keyword>
<dbReference type="EMBL" id="CP018632">
    <property type="protein sequence ID" value="ASJ73220.1"/>
    <property type="molecule type" value="Genomic_DNA"/>
</dbReference>
<dbReference type="KEGG" id="gai:IMCC3135_15690"/>
<keyword evidence="3" id="KW-1003">Cell membrane</keyword>
<dbReference type="InterPro" id="IPR001123">
    <property type="entry name" value="LeuE-type"/>
</dbReference>
<evidence type="ECO:0000256" key="1">
    <source>
        <dbReference type="ARBA" id="ARBA00004651"/>
    </source>
</evidence>
<organism evidence="8 9">
    <name type="scientific">Granulosicoccus antarcticus IMCC3135</name>
    <dbReference type="NCBI Taxonomy" id="1192854"/>
    <lineage>
        <taxon>Bacteria</taxon>
        <taxon>Pseudomonadati</taxon>
        <taxon>Pseudomonadota</taxon>
        <taxon>Gammaproteobacteria</taxon>
        <taxon>Chromatiales</taxon>
        <taxon>Granulosicoccaceae</taxon>
        <taxon>Granulosicoccus</taxon>
    </lineage>
</organism>
<dbReference type="PANTHER" id="PTHR30086">
    <property type="entry name" value="ARGININE EXPORTER PROTEIN ARGO"/>
    <property type="match status" value="1"/>
</dbReference>
<feature type="transmembrane region" description="Helical" evidence="7">
    <location>
        <begin position="40"/>
        <end position="64"/>
    </location>
</feature>
<gene>
    <name evidence="8" type="primary">rhtB_1</name>
    <name evidence="8" type="ORF">IMCC3135_15690</name>
</gene>
<evidence type="ECO:0000313" key="9">
    <source>
        <dbReference type="Proteomes" id="UP000250079"/>
    </source>
</evidence>
<evidence type="ECO:0000256" key="7">
    <source>
        <dbReference type="SAM" id="Phobius"/>
    </source>
</evidence>
<protein>
    <submittedName>
        <fullName evidence="8">Homoserine/homoserine lactone efflux protein</fullName>
    </submittedName>
</protein>
<dbReference type="AlphaFoldDB" id="A0A2Z2NWL2"/>
<dbReference type="PIRSF" id="PIRSF006324">
    <property type="entry name" value="LeuE"/>
    <property type="match status" value="1"/>
</dbReference>
<dbReference type="OrthoDB" id="9804822at2"/>
<keyword evidence="5 7" id="KW-1133">Transmembrane helix</keyword>
<reference evidence="8 9" key="1">
    <citation type="submission" date="2016-12" db="EMBL/GenBank/DDBJ databases">
        <authorList>
            <person name="Song W.-J."/>
            <person name="Kurnit D.M."/>
        </authorList>
    </citation>
    <scope>NUCLEOTIDE SEQUENCE [LARGE SCALE GENOMIC DNA]</scope>
    <source>
        <strain evidence="8 9">IMCC3135</strain>
    </source>
</reference>
<evidence type="ECO:0000256" key="3">
    <source>
        <dbReference type="ARBA" id="ARBA00022475"/>
    </source>
</evidence>
<evidence type="ECO:0000256" key="4">
    <source>
        <dbReference type="ARBA" id="ARBA00022692"/>
    </source>
</evidence>
<feature type="transmembrane region" description="Helical" evidence="7">
    <location>
        <begin position="70"/>
        <end position="88"/>
    </location>
</feature>
<accession>A0A2Z2NWL2</accession>
<keyword evidence="4 7" id="KW-0812">Transmembrane</keyword>
<evidence type="ECO:0000256" key="2">
    <source>
        <dbReference type="ARBA" id="ARBA00007928"/>
    </source>
</evidence>
<evidence type="ECO:0000256" key="6">
    <source>
        <dbReference type="ARBA" id="ARBA00023136"/>
    </source>
</evidence>
<evidence type="ECO:0000256" key="5">
    <source>
        <dbReference type="ARBA" id="ARBA00022989"/>
    </source>
</evidence>
<keyword evidence="9" id="KW-1185">Reference proteome</keyword>
<dbReference type="Proteomes" id="UP000250079">
    <property type="component" value="Chromosome"/>
</dbReference>
<dbReference type="GO" id="GO:0005886">
    <property type="term" value="C:plasma membrane"/>
    <property type="evidence" value="ECO:0007669"/>
    <property type="project" value="UniProtKB-SubCell"/>
</dbReference>
<feature type="transmembrane region" description="Helical" evidence="7">
    <location>
        <begin position="153"/>
        <end position="174"/>
    </location>
</feature>
<comment type="subcellular location">
    <subcellularLocation>
        <location evidence="1">Cell membrane</location>
        <topology evidence="1">Multi-pass membrane protein</topology>
    </subcellularLocation>
</comment>
<feature type="transmembrane region" description="Helical" evidence="7">
    <location>
        <begin position="194"/>
        <end position="210"/>
    </location>
</feature>
<proteinExistence type="inferred from homology"/>
<dbReference type="PANTHER" id="PTHR30086:SF14">
    <property type="entry name" value="HOMOSERINE_HOMOSERINE LACTONE EFFLUX PROTEIN"/>
    <property type="match status" value="1"/>
</dbReference>
<comment type="similarity">
    <text evidence="2">Belongs to the Rht family.</text>
</comment>
<evidence type="ECO:0000313" key="8">
    <source>
        <dbReference type="EMBL" id="ASJ73220.1"/>
    </source>
</evidence>
<sequence>MDPMTWLMFALAMLVLTASPGPSVLLGISKAITIGMEAALYAVIGSTCAIVCIITLSFSGLGLILASSELAFSTVKWCGAAYLIYLGLRALMTKTIDSDGRTDTAAPSTDSPSRWSHWLSGFLVGASNPKSIVFFTALFPQFIDTNGHMFTQYCLFVITFVVIEMSLLMLYASFGHRTSQWWQQPGRLQWFNKATGGLFIGAGVLLAASAR</sequence>